<accession>A0A9W6FRG8</accession>
<proteinExistence type="predicted"/>
<evidence type="ECO:0000313" key="6">
    <source>
        <dbReference type="EMBL" id="GLI27123.1"/>
    </source>
</evidence>
<dbReference type="InterPro" id="IPR050204">
    <property type="entry name" value="AraC_XylS_family_regulators"/>
</dbReference>
<dbReference type="PANTHER" id="PTHR46796:SF7">
    <property type="entry name" value="ARAC FAMILY TRANSCRIPTIONAL REGULATOR"/>
    <property type="match status" value="1"/>
</dbReference>
<dbReference type="GO" id="GO:0003700">
    <property type="term" value="F:DNA-binding transcription factor activity"/>
    <property type="evidence" value="ECO:0007669"/>
    <property type="project" value="InterPro"/>
</dbReference>
<dbReference type="Gene3D" id="1.10.10.60">
    <property type="entry name" value="Homeodomain-like"/>
    <property type="match status" value="2"/>
</dbReference>
<dbReference type="Pfam" id="PF02311">
    <property type="entry name" value="AraC_binding"/>
    <property type="match status" value="1"/>
</dbReference>
<keyword evidence="4" id="KW-0804">Transcription</keyword>
<dbReference type="AlphaFoldDB" id="A0A9W6FRG8"/>
<sequence>MQDMDDSTVPCDHAAMERTTGFDGQRLSVLPRPLVGAALAAPVTRRMLVTDVGLFPRAAGHARRRPGGASEAIVIACAAGSGWVDTGGVRARVAPGTAVVIPAGVAHAYGATPGDPWSIRWCHVRGTDVAELVEATGVAPGRATFALRSPERVSDLLDEMALSLARDTTPATLVSVAGLAWRLLTQLAADRLRPEAGSPLQRAMRELEERLDARVPVPELAARVGLSASHLQALFREATGGGVAAHHAALRMARARTLLDTTDLPVGEVGRRVGMADPFYFSRQFRRVHGMSPRAYRGTRKG</sequence>
<keyword evidence="7" id="KW-1185">Reference proteome</keyword>
<dbReference type="CDD" id="cd06986">
    <property type="entry name" value="cupin_MmsR-like_N"/>
    <property type="match status" value="1"/>
</dbReference>
<evidence type="ECO:0000313" key="7">
    <source>
        <dbReference type="Proteomes" id="UP001144396"/>
    </source>
</evidence>
<evidence type="ECO:0000259" key="5">
    <source>
        <dbReference type="PROSITE" id="PS01124"/>
    </source>
</evidence>
<comment type="caution">
    <text evidence="6">The sequence shown here is derived from an EMBL/GenBank/DDBJ whole genome shotgun (WGS) entry which is preliminary data.</text>
</comment>
<dbReference type="PROSITE" id="PS00041">
    <property type="entry name" value="HTH_ARAC_FAMILY_1"/>
    <property type="match status" value="1"/>
</dbReference>
<keyword evidence="1" id="KW-0805">Transcription regulation</keyword>
<dbReference type="SUPFAM" id="SSF51215">
    <property type="entry name" value="Regulatory protein AraC"/>
    <property type="match status" value="1"/>
</dbReference>
<dbReference type="SUPFAM" id="SSF46689">
    <property type="entry name" value="Homeodomain-like"/>
    <property type="match status" value="2"/>
</dbReference>
<evidence type="ECO:0000256" key="2">
    <source>
        <dbReference type="ARBA" id="ARBA00023125"/>
    </source>
</evidence>
<dbReference type="InterPro" id="IPR009057">
    <property type="entry name" value="Homeodomain-like_sf"/>
</dbReference>
<name>A0A9W6FRG8_9MICO</name>
<evidence type="ECO:0000256" key="1">
    <source>
        <dbReference type="ARBA" id="ARBA00023015"/>
    </source>
</evidence>
<organism evidence="6 7">
    <name type="scientific">Agromyces rhizosphaerae</name>
    <dbReference type="NCBI Taxonomy" id="88374"/>
    <lineage>
        <taxon>Bacteria</taxon>
        <taxon>Bacillati</taxon>
        <taxon>Actinomycetota</taxon>
        <taxon>Actinomycetes</taxon>
        <taxon>Micrococcales</taxon>
        <taxon>Microbacteriaceae</taxon>
        <taxon>Agromyces</taxon>
    </lineage>
</organism>
<dbReference type="InterPro" id="IPR018062">
    <property type="entry name" value="HTH_AraC-typ_CS"/>
</dbReference>
<dbReference type="SMART" id="SM00342">
    <property type="entry name" value="HTH_ARAC"/>
    <property type="match status" value="1"/>
</dbReference>
<evidence type="ECO:0000256" key="4">
    <source>
        <dbReference type="ARBA" id="ARBA00023163"/>
    </source>
</evidence>
<dbReference type="Pfam" id="PF12833">
    <property type="entry name" value="HTH_18"/>
    <property type="match status" value="1"/>
</dbReference>
<dbReference type="InterPro" id="IPR018060">
    <property type="entry name" value="HTH_AraC"/>
</dbReference>
<reference evidence="6" key="1">
    <citation type="submission" date="2022-12" db="EMBL/GenBank/DDBJ databases">
        <title>Reference genome sequencing for broad-spectrum identification of bacterial and archaeal isolates by mass spectrometry.</title>
        <authorList>
            <person name="Sekiguchi Y."/>
            <person name="Tourlousse D.M."/>
        </authorList>
    </citation>
    <scope>NUCLEOTIDE SEQUENCE</scope>
    <source>
        <strain evidence="6">14</strain>
    </source>
</reference>
<dbReference type="GO" id="GO:0043565">
    <property type="term" value="F:sequence-specific DNA binding"/>
    <property type="evidence" value="ECO:0007669"/>
    <property type="project" value="InterPro"/>
</dbReference>
<dbReference type="Proteomes" id="UP001144396">
    <property type="component" value="Unassembled WGS sequence"/>
</dbReference>
<keyword evidence="3" id="KW-0010">Activator</keyword>
<dbReference type="InterPro" id="IPR037923">
    <property type="entry name" value="HTH-like"/>
</dbReference>
<protein>
    <submittedName>
        <fullName evidence="6">AraC family transcriptional regulator</fullName>
    </submittedName>
</protein>
<feature type="domain" description="HTH araC/xylS-type" evidence="5">
    <location>
        <begin position="201"/>
        <end position="299"/>
    </location>
</feature>
<dbReference type="PROSITE" id="PS01124">
    <property type="entry name" value="HTH_ARAC_FAMILY_2"/>
    <property type="match status" value="1"/>
</dbReference>
<dbReference type="EMBL" id="BSDP01000001">
    <property type="protein sequence ID" value="GLI27123.1"/>
    <property type="molecule type" value="Genomic_DNA"/>
</dbReference>
<evidence type="ECO:0000256" key="3">
    <source>
        <dbReference type="ARBA" id="ARBA00023159"/>
    </source>
</evidence>
<dbReference type="PANTHER" id="PTHR46796">
    <property type="entry name" value="HTH-TYPE TRANSCRIPTIONAL ACTIVATOR RHAS-RELATED"/>
    <property type="match status" value="1"/>
</dbReference>
<dbReference type="InterPro" id="IPR003313">
    <property type="entry name" value="AraC-bd"/>
</dbReference>
<dbReference type="Gene3D" id="2.60.120.280">
    <property type="entry name" value="Regulatory protein AraC"/>
    <property type="match status" value="1"/>
</dbReference>
<keyword evidence="2" id="KW-0238">DNA-binding</keyword>
<gene>
    <name evidence="6" type="ORF">ARHIZOSPH14_13650</name>
</gene>